<dbReference type="EMBL" id="JAODOP010000004">
    <property type="protein sequence ID" value="MEF3834345.1"/>
    <property type="molecule type" value="Genomic_DNA"/>
</dbReference>
<comment type="caution">
    <text evidence="1">The sequence shown here is derived from an EMBL/GenBank/DDBJ whole genome shotgun (WGS) entry which is preliminary data.</text>
</comment>
<dbReference type="RefSeq" id="WP_303306675.1">
    <property type="nucleotide sequence ID" value="NZ_JAODOP010000004.1"/>
</dbReference>
<evidence type="ECO:0000313" key="2">
    <source>
        <dbReference type="Proteomes" id="UP001337305"/>
    </source>
</evidence>
<sequence length="163" mass="18388">MSASKQIGGIKIDEPIFIEKFKSVTSEPINPDTSVPEPVSNIIEKGDKYNVNIFVYLPDCLKEITHLDSAIMVTNKIWLQYNGLINIATPIPNQPSGNVLCRNFEVVFDSEEEHLKGYLDLYKISFNYSVDTNSIEAEAIFVQSEDVDPETSRGTITTIRKER</sequence>
<gene>
    <name evidence="1" type="ORF">N1F79_14505</name>
</gene>
<reference evidence="1 2" key="1">
    <citation type="submission" date="2022-09" db="EMBL/GenBank/DDBJ databases">
        <title>Genome sequencing of Flavivirga sp. MEBiC05379.</title>
        <authorList>
            <person name="Oh H.-M."/>
            <person name="Kwon K.K."/>
            <person name="Park M.J."/>
            <person name="Yang S.-H."/>
        </authorList>
    </citation>
    <scope>NUCLEOTIDE SEQUENCE [LARGE SCALE GENOMIC DNA]</scope>
    <source>
        <strain evidence="1 2">MEBiC05379</strain>
    </source>
</reference>
<protein>
    <submittedName>
        <fullName evidence="1">Uncharacterized protein</fullName>
    </submittedName>
</protein>
<organism evidence="1 2">
    <name type="scientific">Flavivirga spongiicola</name>
    <dbReference type="NCBI Taxonomy" id="421621"/>
    <lineage>
        <taxon>Bacteria</taxon>
        <taxon>Pseudomonadati</taxon>
        <taxon>Bacteroidota</taxon>
        <taxon>Flavobacteriia</taxon>
        <taxon>Flavobacteriales</taxon>
        <taxon>Flavobacteriaceae</taxon>
        <taxon>Flavivirga</taxon>
    </lineage>
</organism>
<name>A0ABU7XX08_9FLAO</name>
<evidence type="ECO:0000313" key="1">
    <source>
        <dbReference type="EMBL" id="MEF3834345.1"/>
    </source>
</evidence>
<accession>A0ABU7XX08</accession>
<dbReference type="Proteomes" id="UP001337305">
    <property type="component" value="Unassembled WGS sequence"/>
</dbReference>
<proteinExistence type="predicted"/>
<keyword evidence="2" id="KW-1185">Reference proteome</keyword>